<dbReference type="PANTHER" id="PTHR46162">
    <property type="entry name" value="TRAF-LIKE FAMILY PROTEIN"/>
    <property type="match status" value="1"/>
</dbReference>
<sequence length="666" mass="77257">MPNSGFRGILFNRKIDTPERRKTPQKEISHEEEKDMEIEDESRDEKDIDVCSEDGPEETSEEIIVHFEDQHQHKGEDAASSKDILGDKKGMAITGPEEKCNEESKSMTTGLEKKRDEEQKGTGSEEKRNEESKNTTTSLEGKRNEERKSTATGSEEKRNQELKSTTTSLEEKRNEESKRTRPEESKSKRSPFKEKHEDPIKDSKEKRNDESKDSKKKLQEESKETTTGLEEKRNDEQKGSEEKRNEEQKVTATDSKKKLNEESKETTTGLEEKRNEEQKGPEEKPKEESKGTTSGSKEKRNDEPKDATASSEDKRNKKLKGTETRPEETKSRTTLWEKFKDAMEGKSDVGNKTLTRWRELPPRHYIVKIKSFWSLIKSLEKNKLKNYKSDEFEASGFTWHLLLYLSVEKESPHVSLGLEFVSSKKLDEEIKAVVIFFLHDQLNNRYLSIQDTDVKRFNGKNKELKLSQIVPPGCFENPLNGYLVKDECAFGVEVFVLKDESKTRASFRTLMKESKKVYTWNVNRLFLLETTRGVYSKPFTFRSNLEEVYKWRLHLYKGIDEMNNRYMSISLCLLQKGNQTEFPLGWKMHLEFKLSLTNRDVKKLSRPGKALFSVEDKAWGFPKFIELEGLRGCDDMKIEVEFIKMSMEIIDQKAKAMAKAKEESSP</sequence>
<dbReference type="CDD" id="cd00121">
    <property type="entry name" value="MATH"/>
    <property type="match status" value="2"/>
</dbReference>
<proteinExistence type="predicted"/>
<feature type="compositionally biased region" description="Acidic residues" evidence="1">
    <location>
        <begin position="50"/>
        <end position="61"/>
    </location>
</feature>
<evidence type="ECO:0000313" key="3">
    <source>
        <dbReference type="EMBL" id="TYJ41072.1"/>
    </source>
</evidence>
<dbReference type="PANTHER" id="PTHR46162:SF40">
    <property type="entry name" value="TRAF-LIKE FAMILY PROTEIN"/>
    <property type="match status" value="1"/>
</dbReference>
<dbReference type="InterPro" id="IPR002083">
    <property type="entry name" value="MATH/TRAF_dom"/>
</dbReference>
<feature type="region of interest" description="Disordered" evidence="1">
    <location>
        <begin position="1"/>
        <end position="332"/>
    </location>
</feature>
<dbReference type="SUPFAM" id="SSF49599">
    <property type="entry name" value="TRAF domain-like"/>
    <property type="match status" value="2"/>
</dbReference>
<reference evidence="3 4" key="1">
    <citation type="submission" date="2019-07" db="EMBL/GenBank/DDBJ databases">
        <title>WGS assembly of Gossypium mustelinum.</title>
        <authorList>
            <person name="Chen Z.J."/>
            <person name="Sreedasyam A."/>
            <person name="Ando A."/>
            <person name="Song Q."/>
            <person name="De L."/>
            <person name="Hulse-Kemp A."/>
            <person name="Ding M."/>
            <person name="Ye W."/>
            <person name="Kirkbride R."/>
            <person name="Jenkins J."/>
            <person name="Plott C."/>
            <person name="Lovell J."/>
            <person name="Lin Y.-M."/>
            <person name="Vaughn R."/>
            <person name="Liu B."/>
            <person name="Li W."/>
            <person name="Simpson S."/>
            <person name="Scheffler B."/>
            <person name="Saski C."/>
            <person name="Grover C."/>
            <person name="Hu G."/>
            <person name="Conover J."/>
            <person name="Carlson J."/>
            <person name="Shu S."/>
            <person name="Boston L."/>
            <person name="Williams M."/>
            <person name="Peterson D."/>
            <person name="Mcgee K."/>
            <person name="Jones D."/>
            <person name="Wendel J."/>
            <person name="Stelly D."/>
            <person name="Grimwood J."/>
            <person name="Schmutz J."/>
        </authorList>
    </citation>
    <scope>NUCLEOTIDE SEQUENCE [LARGE SCALE GENOMIC DNA]</scope>
    <source>
        <strain evidence="3">1408120.09</strain>
    </source>
</reference>
<gene>
    <name evidence="3" type="ORF">E1A91_A04G184200v1</name>
</gene>
<dbReference type="Gene3D" id="2.60.210.10">
    <property type="entry name" value="Apoptosis, Tumor Necrosis Factor Receptor Associated Protein 2, Chain A"/>
    <property type="match status" value="2"/>
</dbReference>
<dbReference type="AlphaFoldDB" id="A0A5D2ZR46"/>
<protein>
    <recommendedName>
        <fullName evidence="2">MATH domain-containing protein</fullName>
    </recommendedName>
</protein>
<organism evidence="3 4">
    <name type="scientific">Gossypium mustelinum</name>
    <name type="common">Cotton</name>
    <name type="synonym">Gossypium caicoense</name>
    <dbReference type="NCBI Taxonomy" id="34275"/>
    <lineage>
        <taxon>Eukaryota</taxon>
        <taxon>Viridiplantae</taxon>
        <taxon>Streptophyta</taxon>
        <taxon>Embryophyta</taxon>
        <taxon>Tracheophyta</taxon>
        <taxon>Spermatophyta</taxon>
        <taxon>Magnoliopsida</taxon>
        <taxon>eudicotyledons</taxon>
        <taxon>Gunneridae</taxon>
        <taxon>Pentapetalae</taxon>
        <taxon>rosids</taxon>
        <taxon>malvids</taxon>
        <taxon>Malvales</taxon>
        <taxon>Malvaceae</taxon>
        <taxon>Malvoideae</taxon>
        <taxon>Gossypium</taxon>
    </lineage>
</organism>
<evidence type="ECO:0000313" key="4">
    <source>
        <dbReference type="Proteomes" id="UP000323597"/>
    </source>
</evidence>
<feature type="compositionally biased region" description="Basic and acidic residues" evidence="1">
    <location>
        <begin position="13"/>
        <end position="33"/>
    </location>
</feature>
<evidence type="ECO:0000259" key="2">
    <source>
        <dbReference type="PROSITE" id="PS50144"/>
    </source>
</evidence>
<evidence type="ECO:0000256" key="1">
    <source>
        <dbReference type="SAM" id="MobiDB-lite"/>
    </source>
</evidence>
<dbReference type="EMBL" id="CM017639">
    <property type="protein sequence ID" value="TYJ41072.1"/>
    <property type="molecule type" value="Genomic_DNA"/>
</dbReference>
<feature type="domain" description="MATH" evidence="2">
    <location>
        <begin position="362"/>
        <end position="494"/>
    </location>
</feature>
<keyword evidence="4" id="KW-1185">Reference proteome</keyword>
<feature type="compositionally biased region" description="Basic and acidic residues" evidence="1">
    <location>
        <begin position="169"/>
        <end position="332"/>
    </location>
</feature>
<dbReference type="Pfam" id="PF22486">
    <property type="entry name" value="MATH_2"/>
    <property type="match status" value="2"/>
</dbReference>
<feature type="domain" description="MATH" evidence="2">
    <location>
        <begin position="515"/>
        <end position="649"/>
    </location>
</feature>
<dbReference type="Proteomes" id="UP000323597">
    <property type="component" value="Chromosome A04"/>
</dbReference>
<accession>A0A5D2ZR46</accession>
<feature type="compositionally biased region" description="Basic and acidic residues" evidence="1">
    <location>
        <begin position="63"/>
        <end position="133"/>
    </location>
</feature>
<dbReference type="PROSITE" id="PS50144">
    <property type="entry name" value="MATH"/>
    <property type="match status" value="2"/>
</dbReference>
<dbReference type="InterPro" id="IPR008974">
    <property type="entry name" value="TRAF-like"/>
</dbReference>
<feature type="compositionally biased region" description="Basic and acidic residues" evidence="1">
    <location>
        <begin position="140"/>
        <end position="161"/>
    </location>
</feature>
<name>A0A5D2ZR46_GOSMU</name>